<feature type="transmembrane region" description="Helical" evidence="2">
    <location>
        <begin position="448"/>
        <end position="476"/>
    </location>
</feature>
<dbReference type="OrthoDB" id="974105at2"/>
<accession>A0A3N2DD48</accession>
<evidence type="ECO:0000313" key="5">
    <source>
        <dbReference type="Proteomes" id="UP000275356"/>
    </source>
</evidence>
<keyword evidence="5" id="KW-1185">Reference proteome</keyword>
<keyword evidence="2" id="KW-0812">Transmembrane</keyword>
<dbReference type="PANTHER" id="PTHR42698">
    <property type="entry name" value="GTPASE ERA"/>
    <property type="match status" value="1"/>
</dbReference>
<dbReference type="EMBL" id="RKHQ01000001">
    <property type="protein sequence ID" value="ROR97709.1"/>
    <property type="molecule type" value="Genomic_DNA"/>
</dbReference>
<dbReference type="GO" id="GO:0005525">
    <property type="term" value="F:GTP binding"/>
    <property type="evidence" value="ECO:0007669"/>
    <property type="project" value="InterPro"/>
</dbReference>
<gene>
    <name evidence="4" type="ORF">EDD28_2315</name>
</gene>
<dbReference type="PANTHER" id="PTHR42698:SF1">
    <property type="entry name" value="GTPASE ERA, MITOCHONDRIAL"/>
    <property type="match status" value="1"/>
</dbReference>
<feature type="transmembrane region" description="Helical" evidence="2">
    <location>
        <begin position="496"/>
        <end position="521"/>
    </location>
</feature>
<dbReference type="SUPFAM" id="SSF52540">
    <property type="entry name" value="P-loop containing nucleoside triphosphate hydrolases"/>
    <property type="match status" value="1"/>
</dbReference>
<dbReference type="RefSeq" id="WP_123739713.1">
    <property type="nucleotide sequence ID" value="NZ_RKHQ01000001.1"/>
</dbReference>
<dbReference type="Gene3D" id="3.40.50.300">
    <property type="entry name" value="P-loop containing nucleotide triphosphate hydrolases"/>
    <property type="match status" value="1"/>
</dbReference>
<name>A0A3N2DD48_9MICO</name>
<sequence>MSRAAHRDPGPRSAARAAGALAERTEALAEAVAAAEGRLPDAVVAPAREVLARALERSRLSAEHTVVALAGATGAGKSSVFNALVGSEVARTSQQRPTTAHPLAVVVESPQLAATGGSELLLDWLGVPERRDHPVDDEHPSGLVLLDLPDHDSIVAEHRRRADHVTERADLLVWVTNPQKYADAVLHARYLAPLAGRDLRVLVVLNQADRLSEREVADCLADLERLVRADGLDPHVLATSAVTGQGMAELQEAVADAVRRRRAATQRLTGEVRAAARSLLDALGPRGGDAPAVRGARTALVDALEQAAGVPLVVSAVEGASLRDAIARTGWPPTRWLQRFRADPLRTLGLRREAPRLGRGSARTSTGSTGDAADADVELRRSSLPAASPAVQARLASAARGYVAEASAELPGAWGEELNARVVEGVREIADPLDVAVARSVRVPPARWWGVVGFWQWLLLAVLLAGLAWLALLAGIDYLRLPSLDVPVVTIGRLRWPWPSLLAVGGALLGILLAAVSRAAARVSARRRARTVRAELRRSVEALAGDRLIGRVDDELAALARVRAAATRAAD</sequence>
<dbReference type="InterPro" id="IPR027417">
    <property type="entry name" value="P-loop_NTPase"/>
</dbReference>
<dbReference type="GO" id="GO:0005829">
    <property type="term" value="C:cytosol"/>
    <property type="evidence" value="ECO:0007669"/>
    <property type="project" value="TreeGrafter"/>
</dbReference>
<evidence type="ECO:0000313" key="4">
    <source>
        <dbReference type="EMBL" id="ROR97709.1"/>
    </source>
</evidence>
<dbReference type="GO" id="GO:0043024">
    <property type="term" value="F:ribosomal small subunit binding"/>
    <property type="evidence" value="ECO:0007669"/>
    <property type="project" value="TreeGrafter"/>
</dbReference>
<evidence type="ECO:0000259" key="3">
    <source>
        <dbReference type="Pfam" id="PF01926"/>
    </source>
</evidence>
<dbReference type="AlphaFoldDB" id="A0A3N2DD48"/>
<feature type="domain" description="G" evidence="3">
    <location>
        <begin position="67"/>
        <end position="206"/>
    </location>
</feature>
<dbReference type="Proteomes" id="UP000275356">
    <property type="component" value="Unassembled WGS sequence"/>
</dbReference>
<keyword evidence="2" id="KW-0472">Membrane</keyword>
<evidence type="ECO:0000256" key="1">
    <source>
        <dbReference type="SAM" id="MobiDB-lite"/>
    </source>
</evidence>
<comment type="caution">
    <text evidence="4">The sequence shown here is derived from an EMBL/GenBank/DDBJ whole genome shotgun (WGS) entry which is preliminary data.</text>
</comment>
<organism evidence="4 5">
    <name type="scientific">Salana multivorans</name>
    <dbReference type="NCBI Taxonomy" id="120377"/>
    <lineage>
        <taxon>Bacteria</taxon>
        <taxon>Bacillati</taxon>
        <taxon>Actinomycetota</taxon>
        <taxon>Actinomycetes</taxon>
        <taxon>Micrococcales</taxon>
        <taxon>Beutenbergiaceae</taxon>
        <taxon>Salana</taxon>
    </lineage>
</organism>
<dbReference type="Pfam" id="PF01926">
    <property type="entry name" value="MMR_HSR1"/>
    <property type="match status" value="1"/>
</dbReference>
<dbReference type="GO" id="GO:0019843">
    <property type="term" value="F:rRNA binding"/>
    <property type="evidence" value="ECO:0007669"/>
    <property type="project" value="TreeGrafter"/>
</dbReference>
<dbReference type="InterPro" id="IPR005662">
    <property type="entry name" value="GTPase_Era-like"/>
</dbReference>
<feature type="region of interest" description="Disordered" evidence="1">
    <location>
        <begin position="352"/>
        <end position="374"/>
    </location>
</feature>
<dbReference type="InterPro" id="IPR006073">
    <property type="entry name" value="GTP-bd"/>
</dbReference>
<evidence type="ECO:0000256" key="2">
    <source>
        <dbReference type="SAM" id="Phobius"/>
    </source>
</evidence>
<dbReference type="GO" id="GO:0000028">
    <property type="term" value="P:ribosomal small subunit assembly"/>
    <property type="evidence" value="ECO:0007669"/>
    <property type="project" value="TreeGrafter"/>
</dbReference>
<protein>
    <submittedName>
        <fullName evidence="4">50S ribosome-binding GTPase</fullName>
    </submittedName>
</protein>
<proteinExistence type="predicted"/>
<keyword evidence="2" id="KW-1133">Transmembrane helix</keyword>
<reference evidence="4 5" key="1">
    <citation type="submission" date="2018-11" db="EMBL/GenBank/DDBJ databases">
        <title>Sequencing the genomes of 1000 actinobacteria strains.</title>
        <authorList>
            <person name="Klenk H.-P."/>
        </authorList>
    </citation>
    <scope>NUCLEOTIDE SEQUENCE [LARGE SCALE GENOMIC DNA]</scope>
    <source>
        <strain evidence="4 5">DSM 13521</strain>
    </source>
</reference>